<name>A0A2I0IJC8_PUNGR</name>
<protein>
    <submittedName>
        <fullName evidence="2">Uncharacterized protein</fullName>
    </submittedName>
</protein>
<reference evidence="2 3" key="1">
    <citation type="submission" date="2017-11" db="EMBL/GenBank/DDBJ databases">
        <title>De-novo sequencing of pomegranate (Punica granatum L.) genome.</title>
        <authorList>
            <person name="Akparov Z."/>
            <person name="Amiraslanov A."/>
            <person name="Hajiyeva S."/>
            <person name="Abbasov M."/>
            <person name="Kaur K."/>
            <person name="Hamwieh A."/>
            <person name="Solovyev V."/>
            <person name="Salamov A."/>
            <person name="Braich B."/>
            <person name="Kosarev P."/>
            <person name="Mahmoud A."/>
            <person name="Hajiyev E."/>
            <person name="Babayeva S."/>
            <person name="Izzatullayeva V."/>
            <person name="Mammadov A."/>
            <person name="Mammadov A."/>
            <person name="Sharifova S."/>
            <person name="Ojaghi J."/>
            <person name="Eynullazada K."/>
            <person name="Bayramov B."/>
            <person name="Abdulazimova A."/>
            <person name="Shahmuradov I."/>
        </authorList>
    </citation>
    <scope>NUCLEOTIDE SEQUENCE [LARGE SCALE GENOMIC DNA]</scope>
    <source>
        <strain evidence="3">cv. AG2017</strain>
        <tissue evidence="2">Leaf</tissue>
    </source>
</reference>
<sequence>MHVGIEQMVGERIQCCSKVPSFSARNSYSSYSMVDSAIAPSMLRGPESMPYSLFLSPPPQRNNLSPLAKSLGVPEVTRPRLSGGGHLRATTEEMSPVSLSSSRRERNGGELFGGGSSPTTSEVVGDFLPVVVVGDLPAFLSSTEKERNRGDLLSDGLS</sequence>
<feature type="region of interest" description="Disordered" evidence="1">
    <location>
        <begin position="65"/>
        <end position="122"/>
    </location>
</feature>
<proteinExistence type="predicted"/>
<accession>A0A2I0IJC8</accession>
<dbReference type="AlphaFoldDB" id="A0A2I0IJC8"/>
<evidence type="ECO:0000313" key="3">
    <source>
        <dbReference type="Proteomes" id="UP000233551"/>
    </source>
</evidence>
<evidence type="ECO:0000256" key="1">
    <source>
        <dbReference type="SAM" id="MobiDB-lite"/>
    </source>
</evidence>
<dbReference type="Proteomes" id="UP000233551">
    <property type="component" value="Unassembled WGS sequence"/>
</dbReference>
<keyword evidence="3" id="KW-1185">Reference proteome</keyword>
<organism evidence="2 3">
    <name type="scientific">Punica granatum</name>
    <name type="common">Pomegranate</name>
    <dbReference type="NCBI Taxonomy" id="22663"/>
    <lineage>
        <taxon>Eukaryota</taxon>
        <taxon>Viridiplantae</taxon>
        <taxon>Streptophyta</taxon>
        <taxon>Embryophyta</taxon>
        <taxon>Tracheophyta</taxon>
        <taxon>Spermatophyta</taxon>
        <taxon>Magnoliopsida</taxon>
        <taxon>eudicotyledons</taxon>
        <taxon>Gunneridae</taxon>
        <taxon>Pentapetalae</taxon>
        <taxon>rosids</taxon>
        <taxon>malvids</taxon>
        <taxon>Myrtales</taxon>
        <taxon>Lythraceae</taxon>
        <taxon>Punica</taxon>
    </lineage>
</organism>
<dbReference type="EMBL" id="PGOL01002944">
    <property type="protein sequence ID" value="PKI44131.1"/>
    <property type="molecule type" value="Genomic_DNA"/>
</dbReference>
<evidence type="ECO:0000313" key="2">
    <source>
        <dbReference type="EMBL" id="PKI44131.1"/>
    </source>
</evidence>
<gene>
    <name evidence="2" type="ORF">CRG98_035475</name>
</gene>
<comment type="caution">
    <text evidence="2">The sequence shown here is derived from an EMBL/GenBank/DDBJ whole genome shotgun (WGS) entry which is preliminary data.</text>
</comment>